<dbReference type="Proteomes" id="UP000293638">
    <property type="component" value="Unassembled WGS sequence"/>
</dbReference>
<organism evidence="3 4">
    <name type="scientific">Motilibacter rhizosphaerae</name>
    <dbReference type="NCBI Taxonomy" id="598652"/>
    <lineage>
        <taxon>Bacteria</taxon>
        <taxon>Bacillati</taxon>
        <taxon>Actinomycetota</taxon>
        <taxon>Actinomycetes</taxon>
        <taxon>Motilibacterales</taxon>
        <taxon>Motilibacteraceae</taxon>
        <taxon>Motilibacter</taxon>
    </lineage>
</organism>
<dbReference type="PANTHER" id="PTHR30137">
    <property type="entry name" value="LUCIFERASE-LIKE MONOOXYGENASE"/>
    <property type="match status" value="1"/>
</dbReference>
<dbReference type="Gene3D" id="3.20.20.30">
    <property type="entry name" value="Luciferase-like domain"/>
    <property type="match status" value="1"/>
</dbReference>
<evidence type="ECO:0000313" key="3">
    <source>
        <dbReference type="EMBL" id="RZS87574.1"/>
    </source>
</evidence>
<proteinExistence type="predicted"/>
<dbReference type="EMBL" id="SGXD01000003">
    <property type="protein sequence ID" value="RZS87574.1"/>
    <property type="molecule type" value="Genomic_DNA"/>
</dbReference>
<dbReference type="CDD" id="cd00347">
    <property type="entry name" value="Flavin_utilizing_monoxygenases"/>
    <property type="match status" value="1"/>
</dbReference>
<dbReference type="InterPro" id="IPR019949">
    <property type="entry name" value="CmoO-like"/>
</dbReference>
<comment type="similarity">
    <text evidence="1">To bacterial alkanal monooxygenase alpha and beta chains.</text>
</comment>
<dbReference type="InterPro" id="IPR011251">
    <property type="entry name" value="Luciferase-like_dom"/>
</dbReference>
<sequence>MARVPLSVLDLSPVGTGQTSGAALHASARLAQAAEAEGYQRYWVAEHHAMPMVASTSPAVLLAHVGALTSTIRLGSGGVMLPNHAPLVVAEQFAMLEALHPGRVDLGIGRAPGSDPATAAALRRTLDLSAEDFPGELDTLLRMLGDPTLPAPRGGAIAPTPAPGSSPAVWLLGSSDYGARAAAGTGLPYAFAHHFAPAGTELALETYRALFQPSSALARPYSMIVAAVLVAPTEDEAQRLALPQQLVQVALRTGRPRPVPTVEEALAHEWTPMERAVLEHSPSTPVVGEPGKVVAELDELVERTGVDELMVVTSTYAPEHRERSLRLLAEAWRG</sequence>
<dbReference type="GO" id="GO:0005829">
    <property type="term" value="C:cytosol"/>
    <property type="evidence" value="ECO:0007669"/>
    <property type="project" value="TreeGrafter"/>
</dbReference>
<dbReference type="Pfam" id="PF00296">
    <property type="entry name" value="Bac_luciferase"/>
    <property type="match status" value="1"/>
</dbReference>
<gene>
    <name evidence="3" type="ORF">EV189_3005</name>
</gene>
<protein>
    <submittedName>
        <fullName evidence="3">Luciferase family oxidoreductase group 1</fullName>
    </submittedName>
</protein>
<dbReference type="InterPro" id="IPR036661">
    <property type="entry name" value="Luciferase-like_sf"/>
</dbReference>
<dbReference type="FunFam" id="3.20.20.30:FF:000002">
    <property type="entry name" value="LLM class flavin-dependent oxidoreductase"/>
    <property type="match status" value="1"/>
</dbReference>
<dbReference type="RefSeq" id="WP_231116410.1">
    <property type="nucleotide sequence ID" value="NZ_SGXD01000003.1"/>
</dbReference>
<dbReference type="GO" id="GO:0016705">
    <property type="term" value="F:oxidoreductase activity, acting on paired donors, with incorporation or reduction of molecular oxygen"/>
    <property type="evidence" value="ECO:0007669"/>
    <property type="project" value="InterPro"/>
</dbReference>
<evidence type="ECO:0000259" key="2">
    <source>
        <dbReference type="Pfam" id="PF00296"/>
    </source>
</evidence>
<feature type="domain" description="Luciferase-like" evidence="2">
    <location>
        <begin position="7"/>
        <end position="307"/>
    </location>
</feature>
<reference evidence="3 4" key="1">
    <citation type="submission" date="2019-02" db="EMBL/GenBank/DDBJ databases">
        <title>Genomic Encyclopedia of Type Strains, Phase IV (KMG-IV): sequencing the most valuable type-strain genomes for metagenomic binning, comparative biology and taxonomic classification.</title>
        <authorList>
            <person name="Goeker M."/>
        </authorList>
    </citation>
    <scope>NUCLEOTIDE SEQUENCE [LARGE SCALE GENOMIC DNA]</scope>
    <source>
        <strain evidence="3 4">DSM 45622</strain>
    </source>
</reference>
<evidence type="ECO:0000256" key="1">
    <source>
        <dbReference type="ARBA" id="ARBA00007789"/>
    </source>
</evidence>
<dbReference type="AlphaFoldDB" id="A0A4Q7NQG1"/>
<dbReference type="NCBIfam" id="TIGR03558">
    <property type="entry name" value="oxido_grp_1"/>
    <property type="match status" value="1"/>
</dbReference>
<accession>A0A4Q7NQG1</accession>
<comment type="caution">
    <text evidence="3">The sequence shown here is derived from an EMBL/GenBank/DDBJ whole genome shotgun (WGS) entry which is preliminary data.</text>
</comment>
<evidence type="ECO:0000313" key="4">
    <source>
        <dbReference type="Proteomes" id="UP000293638"/>
    </source>
</evidence>
<dbReference type="PANTHER" id="PTHR30137:SF6">
    <property type="entry name" value="LUCIFERASE-LIKE MONOOXYGENASE"/>
    <property type="match status" value="1"/>
</dbReference>
<dbReference type="InterPro" id="IPR050766">
    <property type="entry name" value="Bact_Lucif_Oxidored"/>
</dbReference>
<name>A0A4Q7NQG1_9ACTN</name>
<keyword evidence="4" id="KW-1185">Reference proteome</keyword>
<dbReference type="SUPFAM" id="SSF51679">
    <property type="entry name" value="Bacterial luciferase-like"/>
    <property type="match status" value="1"/>
</dbReference>